<dbReference type="EMBL" id="CP094528">
    <property type="protein sequence ID" value="UOE44007.1"/>
    <property type="molecule type" value="Genomic_DNA"/>
</dbReference>
<organism evidence="1 2">
    <name type="scientific">Agromyces larvae</name>
    <dbReference type="NCBI Taxonomy" id="2929802"/>
    <lineage>
        <taxon>Bacteria</taxon>
        <taxon>Bacillati</taxon>
        <taxon>Actinomycetota</taxon>
        <taxon>Actinomycetes</taxon>
        <taxon>Micrococcales</taxon>
        <taxon>Microbacteriaceae</taxon>
        <taxon>Agromyces</taxon>
    </lineage>
</organism>
<dbReference type="RefSeq" id="WP_243555525.1">
    <property type="nucleotide sequence ID" value="NZ_CP094528.1"/>
</dbReference>
<name>A0ABY4BXQ9_9MICO</name>
<sequence length="179" mass="19176">MSDFMRYLPLSGRERVDESGVHSDRRIEYAEVLEQAALIADGLPEPGIAAGDLDRLRPRGAPEASGDALPDRLRALAADARNGRKVPVRLLARAVLVYLDLARRAGGTPTLAPITSGAVALYLATAAPTEIRAVIRQHALRATDAGWEFGRGSVLESTAIEMIEFLGGRSLTPPRRAAN</sequence>
<reference evidence="1 2" key="1">
    <citation type="submission" date="2022-03" db="EMBL/GenBank/DDBJ databases">
        <title>Mucilaginibacter sp. isolated from the gut of Protaetia brevitarsis seulensis larvae.</title>
        <authorList>
            <person name="Won M."/>
            <person name="Kim S.-J."/>
            <person name="Kwon S.-W."/>
        </authorList>
    </citation>
    <scope>NUCLEOTIDE SEQUENCE [LARGE SCALE GENOMIC DNA]</scope>
    <source>
        <strain evidence="1 2">CFWR-12</strain>
    </source>
</reference>
<gene>
    <name evidence="1" type="ORF">MTO99_17910</name>
</gene>
<accession>A0ABY4BXQ9</accession>
<dbReference type="Proteomes" id="UP000832097">
    <property type="component" value="Chromosome"/>
</dbReference>
<evidence type="ECO:0000313" key="1">
    <source>
        <dbReference type="EMBL" id="UOE44007.1"/>
    </source>
</evidence>
<keyword evidence="2" id="KW-1185">Reference proteome</keyword>
<proteinExistence type="predicted"/>
<evidence type="ECO:0000313" key="2">
    <source>
        <dbReference type="Proteomes" id="UP000832097"/>
    </source>
</evidence>
<protein>
    <submittedName>
        <fullName evidence="1">Uncharacterized protein</fullName>
    </submittedName>
</protein>